<dbReference type="InterPro" id="IPR009003">
    <property type="entry name" value="Peptidase_S1_PA"/>
</dbReference>
<keyword evidence="23" id="KW-1185">Reference proteome</keyword>
<feature type="disulfide bond" evidence="16">
    <location>
        <begin position="457"/>
        <end position="472"/>
    </location>
</feature>
<dbReference type="PRINTS" id="PR00261">
    <property type="entry name" value="LDLRECEPTOR"/>
</dbReference>
<dbReference type="Gene3D" id="2.60.120.200">
    <property type="match status" value="2"/>
</dbReference>
<dbReference type="InterPro" id="IPR000998">
    <property type="entry name" value="MAM_dom"/>
</dbReference>
<dbReference type="SUPFAM" id="SSF57424">
    <property type="entry name" value="LDL receptor-like module"/>
    <property type="match status" value="12"/>
</dbReference>
<comment type="caution">
    <text evidence="17">Lacks conserved residue(s) required for the propagation of feature annotation.</text>
</comment>
<dbReference type="AlphaFoldDB" id="A0AAD9NVV1"/>
<feature type="disulfide bond" evidence="16">
    <location>
        <begin position="631"/>
        <end position="649"/>
    </location>
</feature>
<evidence type="ECO:0000256" key="16">
    <source>
        <dbReference type="PROSITE-ProRule" id="PRU00124"/>
    </source>
</evidence>
<evidence type="ECO:0000256" key="2">
    <source>
        <dbReference type="ARBA" id="ARBA00004308"/>
    </source>
</evidence>
<name>A0AAD9NVV1_RIDPI</name>
<feature type="disulfide bond" evidence="16">
    <location>
        <begin position="790"/>
        <end position="805"/>
    </location>
</feature>
<dbReference type="SMART" id="SM00192">
    <property type="entry name" value="LDLa"/>
    <property type="match status" value="12"/>
</dbReference>
<evidence type="ECO:0000256" key="14">
    <source>
        <dbReference type="ARBA" id="ARBA00023157"/>
    </source>
</evidence>
<dbReference type="FunFam" id="2.40.10.10:FF:000146">
    <property type="entry name" value="Serine protease 53"/>
    <property type="match status" value="1"/>
</dbReference>
<feature type="disulfide bond" evidence="16">
    <location>
        <begin position="521"/>
        <end position="539"/>
    </location>
</feature>
<dbReference type="PANTHER" id="PTHR24270">
    <property type="entry name" value="LOW-DENSITY LIPOPROTEIN RECEPTOR-RELATED"/>
    <property type="match status" value="1"/>
</dbReference>
<dbReference type="InterPro" id="IPR043504">
    <property type="entry name" value="Peptidase_S1_PA_chymotrypsin"/>
</dbReference>
<feature type="domain" description="SRCR" evidence="21">
    <location>
        <begin position="806"/>
        <end position="901"/>
    </location>
</feature>
<proteinExistence type="predicted"/>
<dbReference type="SUPFAM" id="SSF56487">
    <property type="entry name" value="SRCR-like"/>
    <property type="match status" value="1"/>
</dbReference>
<gene>
    <name evidence="22" type="ORF">NP493_380g01000</name>
</gene>
<keyword evidence="13" id="KW-0865">Zymogen</keyword>
<keyword evidence="4" id="KW-0964">Secreted</keyword>
<evidence type="ECO:0000256" key="3">
    <source>
        <dbReference type="ARBA" id="ARBA00004613"/>
    </source>
</evidence>
<keyword evidence="9 18" id="KW-0378">Hydrolase</keyword>
<feature type="disulfide bond" evidence="16">
    <location>
        <begin position="660"/>
        <end position="672"/>
    </location>
</feature>
<dbReference type="PROSITE" id="PS01209">
    <property type="entry name" value="LDLRA_1"/>
    <property type="match status" value="5"/>
</dbReference>
<keyword evidence="12" id="KW-0472">Membrane</keyword>
<keyword evidence="6" id="KW-0812">Transmembrane</keyword>
<dbReference type="CDD" id="cd00112">
    <property type="entry name" value="LDLa"/>
    <property type="match status" value="10"/>
</dbReference>
<evidence type="ECO:0000259" key="20">
    <source>
        <dbReference type="PROSITE" id="PS50240"/>
    </source>
</evidence>
<dbReference type="PROSITE" id="PS50060">
    <property type="entry name" value="MAM_2"/>
    <property type="match status" value="2"/>
</dbReference>
<dbReference type="InterPro" id="IPR033116">
    <property type="entry name" value="TRYPSIN_SER"/>
</dbReference>
<keyword evidence="11" id="KW-1133">Transmembrane helix</keyword>
<feature type="disulfide bond" evidence="16">
    <location>
        <begin position="607"/>
        <end position="622"/>
    </location>
</feature>
<dbReference type="GO" id="GO:0016192">
    <property type="term" value="P:vesicle-mediated transport"/>
    <property type="evidence" value="ECO:0007669"/>
    <property type="project" value="UniProtKB-ARBA"/>
</dbReference>
<evidence type="ECO:0000256" key="9">
    <source>
        <dbReference type="ARBA" id="ARBA00022801"/>
    </source>
</evidence>
<feature type="disulfide bond" evidence="16">
    <location>
        <begin position="740"/>
        <end position="758"/>
    </location>
</feature>
<dbReference type="PROSITE" id="PS00134">
    <property type="entry name" value="TRYPSIN_HIS"/>
    <property type="match status" value="1"/>
</dbReference>
<dbReference type="GO" id="GO:0006508">
    <property type="term" value="P:proteolysis"/>
    <property type="evidence" value="ECO:0007669"/>
    <property type="project" value="UniProtKB-KW"/>
</dbReference>
<dbReference type="GO" id="GO:0004252">
    <property type="term" value="F:serine-type endopeptidase activity"/>
    <property type="evidence" value="ECO:0007669"/>
    <property type="project" value="InterPro"/>
</dbReference>
<dbReference type="Gene3D" id="2.40.10.10">
    <property type="entry name" value="Trypsin-like serine proteases"/>
    <property type="match status" value="1"/>
</dbReference>
<feature type="disulfide bond" evidence="16">
    <location>
        <begin position="733"/>
        <end position="745"/>
    </location>
</feature>
<keyword evidence="15" id="KW-0325">Glycoprotein</keyword>
<reference evidence="22" key="1">
    <citation type="journal article" date="2023" name="Mol. Biol. Evol.">
        <title>Third-Generation Sequencing Reveals the Adaptive Role of the Epigenome in Three Deep-Sea Polychaetes.</title>
        <authorList>
            <person name="Perez M."/>
            <person name="Aroh O."/>
            <person name="Sun Y."/>
            <person name="Lan Y."/>
            <person name="Juniper S.K."/>
            <person name="Young C.R."/>
            <person name="Angers B."/>
            <person name="Qian P.Y."/>
        </authorList>
    </citation>
    <scope>NUCLEOTIDE SEQUENCE</scope>
    <source>
        <strain evidence="22">R07B-5</strain>
    </source>
</reference>
<feature type="domain" description="MAM" evidence="19">
    <location>
        <begin position="234"/>
        <end position="394"/>
    </location>
</feature>
<evidence type="ECO:0000256" key="10">
    <source>
        <dbReference type="ARBA" id="ARBA00022825"/>
    </source>
</evidence>
<dbReference type="Gene3D" id="4.10.400.10">
    <property type="entry name" value="Low-density Lipoprotein Receptor"/>
    <property type="match status" value="12"/>
</dbReference>
<feature type="disulfide bond" evidence="16">
    <location>
        <begin position="404"/>
        <end position="422"/>
    </location>
</feature>
<keyword evidence="7" id="KW-0732">Signal</keyword>
<dbReference type="Pfam" id="PF15494">
    <property type="entry name" value="SRCR_2"/>
    <property type="match status" value="1"/>
</dbReference>
<feature type="disulfide bond" evidence="16">
    <location>
        <begin position="752"/>
        <end position="767"/>
    </location>
</feature>
<dbReference type="CDD" id="cd06263">
    <property type="entry name" value="MAM"/>
    <property type="match status" value="2"/>
</dbReference>
<organism evidence="22 23">
    <name type="scientific">Ridgeia piscesae</name>
    <name type="common">Tubeworm</name>
    <dbReference type="NCBI Taxonomy" id="27915"/>
    <lineage>
        <taxon>Eukaryota</taxon>
        <taxon>Metazoa</taxon>
        <taxon>Spiralia</taxon>
        <taxon>Lophotrochozoa</taxon>
        <taxon>Annelida</taxon>
        <taxon>Polychaeta</taxon>
        <taxon>Sedentaria</taxon>
        <taxon>Canalipalpata</taxon>
        <taxon>Sabellida</taxon>
        <taxon>Siboglinidae</taxon>
        <taxon>Ridgeia</taxon>
    </lineage>
</organism>
<feature type="disulfide bond" evidence="16">
    <location>
        <begin position="716"/>
        <end position="731"/>
    </location>
</feature>
<dbReference type="SMART" id="SM00137">
    <property type="entry name" value="MAM"/>
    <property type="match status" value="2"/>
</dbReference>
<dbReference type="InterPro" id="IPR001190">
    <property type="entry name" value="SRCR"/>
</dbReference>
<dbReference type="PROSITE" id="PS50240">
    <property type="entry name" value="TRYPSIN_DOM"/>
    <property type="match status" value="1"/>
</dbReference>
<comment type="caution">
    <text evidence="22">The sequence shown here is derived from an EMBL/GenBank/DDBJ whole genome shotgun (WGS) entry which is preliminary data.</text>
</comment>
<evidence type="ECO:0000313" key="22">
    <source>
        <dbReference type="EMBL" id="KAK2181824.1"/>
    </source>
</evidence>
<evidence type="ECO:0000313" key="23">
    <source>
        <dbReference type="Proteomes" id="UP001209878"/>
    </source>
</evidence>
<dbReference type="Pfam" id="PF00089">
    <property type="entry name" value="Trypsin"/>
    <property type="match status" value="1"/>
</dbReference>
<feature type="domain" description="Peptidase S1" evidence="20">
    <location>
        <begin position="916"/>
        <end position="1172"/>
    </location>
</feature>
<feature type="disulfide bond" evidence="16">
    <location>
        <begin position="679"/>
        <end position="694"/>
    </location>
</feature>
<sequence length="1175" mass="128692">MCNGVNDCGDYSDETHNCAPTISCTFENSYACGYTRSSEGVFSAWQRVAGHQHENEGPIVDYTYGNASGHYMYAGDSKSVLIAPLYDHPTNHCLRFRYHMRMRDGASAGLLMFAQETDNGDATIPPRAITIHNDDARFHQIGAQGDIWLTGMGDIPAGKFIIGFLAVVRGGKTRPAVAIDDVELLEGTCQEQGCAGDQFQCRTSGMCAPSGERCNYHVYCLDKSDEECTRRSDYKCDFERYGSCGLEQSTGDEKDWAVIPSGSFNFNGPSTDHTRHSNTGHFGYFSTLYADVGDRAVFTLPINASARQAGCLKLYYSMVSNGSLSIMMENKKVSREQWKVTKVNVPRWKMVQVAVSDAIRLVYIIGAAGRDRGISGKSYIALDDVIITSKACVEPICSPTEFQCDSGTCILNDHKCDGMDDCKDGSDEKAALCRVKGCPPGMFKCGDGTCLQGHVRCNGINNCADKSDEASCTGNCAETEYECLSDHICKRIVTWCDGSNDCNDHSDEPAGCTCKPEQFACNNGKCIMGESYCNGITDCLDGSDEPPGCTCDPRWQFECGNGKCVSKSFRCDRTDNCGDLTDEMNCTCTVSQFRCNNGMCVAESLYCNGMPDCPDAEDELHCMCTSQQFRCRGGGCIPKAAECDGYVQCFDLSDEDTCDCYSDETRCDNGPCILKESLCDGKMDCKDNSDERNCSMNSTSQFRCANGFLIPKGRRCDEWDDCGDESDEMGCPCGTHEFKCPDGKCILSLWKCDGTVDCVNGTDELNCASECEVTEWRCGDGTCVTAAARCDGHAHCVDGSDETGCVRLHTSSDGVYSGLLQGLNSGSWYYICSNGWRNDWSNTACDSLGHGPSKFTSSVVIPGQRYLTKHGDNYTTGGQMTLSSSCSGNKVVRIICADSKCGRRSAVISAAPAPFIIGGDLAKDGWWPWVGSVRYLGAFRCGAVLISKQWVLSAAHCFYVNSGNPVAPLTSYLRIQLGTVKENGVSPHVVSAKISRVFVHKDYTWKAAPYRYNDMALIRLKKPVVMNDYVRPICLPDSGDTMWPTQRDRCYMAGWGYTNVERKSPAPIQREAKMQAWTSKRCRESRFWGEDLKNSSQLCAGYESGYIATCFGDSGGPLMCENSVTKRWSLAGVLSFGPSTCGRERSSKVSRTMPGVYSRVPHFLPWIKKIMAGNP</sequence>
<dbReference type="PROSITE" id="PS50287">
    <property type="entry name" value="SRCR_2"/>
    <property type="match status" value="1"/>
</dbReference>
<evidence type="ECO:0000256" key="18">
    <source>
        <dbReference type="RuleBase" id="RU363034"/>
    </source>
</evidence>
<dbReference type="SUPFAM" id="SSF50494">
    <property type="entry name" value="Trypsin-like serine proteases"/>
    <property type="match status" value="1"/>
</dbReference>
<dbReference type="GO" id="GO:0005576">
    <property type="term" value="C:extracellular region"/>
    <property type="evidence" value="ECO:0007669"/>
    <property type="project" value="UniProtKB-SubCell"/>
</dbReference>
<evidence type="ECO:0000256" key="4">
    <source>
        <dbReference type="ARBA" id="ARBA00022525"/>
    </source>
</evidence>
<dbReference type="SUPFAM" id="SSF49899">
    <property type="entry name" value="Concanavalin A-like lectins/glucanases"/>
    <property type="match status" value="2"/>
</dbReference>
<feature type="disulfide bond" evidence="16">
    <location>
        <begin position="778"/>
        <end position="796"/>
    </location>
</feature>
<dbReference type="GO" id="GO:0005886">
    <property type="term" value="C:plasma membrane"/>
    <property type="evidence" value="ECO:0007669"/>
    <property type="project" value="TreeGrafter"/>
</dbReference>
<feature type="disulfide bond" evidence="16">
    <location>
        <begin position="667"/>
        <end position="685"/>
    </location>
</feature>
<dbReference type="SMART" id="SM00020">
    <property type="entry name" value="Tryp_SPc"/>
    <property type="match status" value="1"/>
</dbReference>
<feature type="disulfide bond" evidence="16">
    <location>
        <begin position="704"/>
        <end position="722"/>
    </location>
</feature>
<dbReference type="Pfam" id="PF00057">
    <property type="entry name" value="Ldl_recept_a"/>
    <property type="match status" value="10"/>
</dbReference>
<dbReference type="CDD" id="cd00190">
    <property type="entry name" value="Tryp_SPc"/>
    <property type="match status" value="1"/>
</dbReference>
<feature type="disulfide bond" evidence="16">
    <location>
        <begin position="643"/>
        <end position="658"/>
    </location>
</feature>
<feature type="disulfide bond" evidence="16">
    <location>
        <begin position="571"/>
        <end position="586"/>
    </location>
</feature>
<dbReference type="Proteomes" id="UP001209878">
    <property type="component" value="Unassembled WGS sequence"/>
</dbReference>
<evidence type="ECO:0000256" key="8">
    <source>
        <dbReference type="ARBA" id="ARBA00022737"/>
    </source>
</evidence>
<dbReference type="GO" id="GO:0012505">
    <property type="term" value="C:endomembrane system"/>
    <property type="evidence" value="ECO:0007669"/>
    <property type="project" value="UniProtKB-SubCell"/>
</dbReference>
<feature type="disulfide bond" evidence="16">
    <location>
        <begin position="595"/>
        <end position="613"/>
    </location>
</feature>
<dbReference type="InterPro" id="IPR036055">
    <property type="entry name" value="LDL_receptor-like_sf"/>
</dbReference>
<evidence type="ECO:0000256" key="15">
    <source>
        <dbReference type="ARBA" id="ARBA00023180"/>
    </source>
</evidence>
<evidence type="ECO:0000259" key="19">
    <source>
        <dbReference type="PROSITE" id="PS50060"/>
    </source>
</evidence>
<protein>
    <submittedName>
        <fullName evidence="22">Uncharacterized protein</fullName>
    </submittedName>
</protein>
<feature type="domain" description="MAM" evidence="19">
    <location>
        <begin position="22"/>
        <end position="191"/>
    </location>
</feature>
<dbReference type="InterPro" id="IPR023415">
    <property type="entry name" value="LDLR_class-A_CS"/>
</dbReference>
<dbReference type="PROSITE" id="PS00135">
    <property type="entry name" value="TRYPSIN_SER"/>
    <property type="match status" value="1"/>
</dbReference>
<feature type="disulfide bond" evidence="16">
    <location>
        <begin position="445"/>
        <end position="463"/>
    </location>
</feature>
<feature type="disulfide bond" evidence="16">
    <location>
        <begin position="397"/>
        <end position="409"/>
    </location>
</feature>
<feature type="disulfide bond" evidence="16">
    <location>
        <begin position="624"/>
        <end position="636"/>
    </location>
</feature>
<dbReference type="FunFam" id="4.10.400.10:FF:000065">
    <property type="entry name" value="Transmembrane protease serine 7"/>
    <property type="match status" value="1"/>
</dbReference>
<keyword evidence="10 18" id="KW-0720">Serine protease</keyword>
<feature type="disulfide bond" evidence="16">
    <location>
        <begin position="771"/>
        <end position="783"/>
    </location>
</feature>
<dbReference type="InterPro" id="IPR002172">
    <property type="entry name" value="LDrepeatLR_classA_rpt"/>
</dbReference>
<evidence type="ECO:0000256" key="11">
    <source>
        <dbReference type="ARBA" id="ARBA00022989"/>
    </source>
</evidence>
<evidence type="ECO:0000259" key="21">
    <source>
        <dbReference type="PROSITE" id="PS50287"/>
    </source>
</evidence>
<feature type="disulfide bond" evidence="16">
    <location>
        <begin position="514"/>
        <end position="526"/>
    </location>
</feature>
<keyword evidence="14 16" id="KW-1015">Disulfide bond</keyword>
<evidence type="ECO:0000256" key="13">
    <source>
        <dbReference type="ARBA" id="ARBA00023145"/>
    </source>
</evidence>
<dbReference type="InterPro" id="IPR050685">
    <property type="entry name" value="LDLR"/>
</dbReference>
<dbReference type="InterPro" id="IPR036772">
    <property type="entry name" value="SRCR-like_dom_sf"/>
</dbReference>
<evidence type="ECO:0000256" key="17">
    <source>
        <dbReference type="PROSITE-ProRule" id="PRU00196"/>
    </source>
</evidence>
<evidence type="ECO:0000256" key="6">
    <source>
        <dbReference type="ARBA" id="ARBA00022692"/>
    </source>
</evidence>
<evidence type="ECO:0000256" key="12">
    <source>
        <dbReference type="ARBA" id="ARBA00023136"/>
    </source>
</evidence>
<dbReference type="InterPro" id="IPR001254">
    <property type="entry name" value="Trypsin_dom"/>
</dbReference>
<dbReference type="InterPro" id="IPR013320">
    <property type="entry name" value="ConA-like_dom_sf"/>
</dbReference>
<accession>A0AAD9NVV1</accession>
<evidence type="ECO:0000256" key="7">
    <source>
        <dbReference type="ARBA" id="ARBA00022729"/>
    </source>
</evidence>
<feature type="disulfide bond" evidence="16">
    <location>
        <begin position="559"/>
        <end position="577"/>
    </location>
</feature>
<keyword evidence="8" id="KW-0677">Repeat</keyword>
<dbReference type="InterPro" id="IPR018114">
    <property type="entry name" value="TRYPSIN_HIS"/>
</dbReference>
<comment type="subcellular location">
    <subcellularLocation>
        <location evidence="2">Endomembrane system</location>
    </subcellularLocation>
    <subcellularLocation>
        <location evidence="1">Membrane</location>
        <topology evidence="1">Single-pass membrane protein</topology>
    </subcellularLocation>
    <subcellularLocation>
        <location evidence="3">Secreted</location>
    </subcellularLocation>
</comment>
<keyword evidence="5 18" id="KW-0645">Protease</keyword>
<feature type="disulfide bond" evidence="16">
    <location>
        <begin position="588"/>
        <end position="600"/>
    </location>
</feature>
<dbReference type="PROSITE" id="PS50068">
    <property type="entry name" value="LDLRA_2"/>
    <property type="match status" value="12"/>
</dbReference>
<feature type="disulfide bond" evidence="16">
    <location>
        <begin position="438"/>
        <end position="450"/>
    </location>
</feature>
<dbReference type="Pfam" id="PF00629">
    <property type="entry name" value="MAM"/>
    <property type="match status" value="2"/>
</dbReference>
<evidence type="ECO:0000256" key="1">
    <source>
        <dbReference type="ARBA" id="ARBA00004167"/>
    </source>
</evidence>
<dbReference type="EMBL" id="JAODUO010000378">
    <property type="protein sequence ID" value="KAK2181824.1"/>
    <property type="molecule type" value="Genomic_DNA"/>
</dbReference>
<evidence type="ECO:0000256" key="5">
    <source>
        <dbReference type="ARBA" id="ARBA00022670"/>
    </source>
</evidence>